<dbReference type="Gene3D" id="3.20.20.30">
    <property type="entry name" value="Luciferase-like domain"/>
    <property type="match status" value="1"/>
</dbReference>
<name>A0ABX6C2Q7_9CHLR</name>
<feature type="domain" description="Luciferase-like" evidence="5">
    <location>
        <begin position="10"/>
        <end position="244"/>
    </location>
</feature>
<evidence type="ECO:0000256" key="1">
    <source>
        <dbReference type="ARBA" id="ARBA00022630"/>
    </source>
</evidence>
<dbReference type="NCBIfam" id="TIGR03560">
    <property type="entry name" value="F420_Rv1855c"/>
    <property type="match status" value="1"/>
</dbReference>
<dbReference type="InterPro" id="IPR019952">
    <property type="entry name" value="F420_OxRdatse_Rv1855c_pred"/>
</dbReference>
<dbReference type="PANTHER" id="PTHR42847:SF8">
    <property type="entry name" value="CONSERVED PROTEIN"/>
    <property type="match status" value="1"/>
</dbReference>
<dbReference type="EMBL" id="CP042829">
    <property type="protein sequence ID" value="QFG03416.1"/>
    <property type="molecule type" value="Genomic_DNA"/>
</dbReference>
<organism evidence="6 7">
    <name type="scientific">Tepidiforma bonchosmolovskayae</name>
    <dbReference type="NCBI Taxonomy" id="2601677"/>
    <lineage>
        <taxon>Bacteria</taxon>
        <taxon>Bacillati</taxon>
        <taxon>Chloroflexota</taxon>
        <taxon>Tepidiformia</taxon>
        <taxon>Tepidiformales</taxon>
        <taxon>Tepidiformaceae</taxon>
        <taxon>Tepidiforma</taxon>
    </lineage>
</organism>
<evidence type="ECO:0000313" key="7">
    <source>
        <dbReference type="Proteomes" id="UP000326331"/>
    </source>
</evidence>
<evidence type="ECO:0000256" key="4">
    <source>
        <dbReference type="ARBA" id="ARBA00023033"/>
    </source>
</evidence>
<dbReference type="Proteomes" id="UP000326331">
    <property type="component" value="Chromosome"/>
</dbReference>
<evidence type="ECO:0000256" key="3">
    <source>
        <dbReference type="ARBA" id="ARBA00023002"/>
    </source>
</evidence>
<protein>
    <submittedName>
        <fullName evidence="6">TIGR03560 family F420-dependent LLM class oxidoreductase</fullName>
    </submittedName>
</protein>
<dbReference type="Pfam" id="PF00296">
    <property type="entry name" value="Bac_luciferase"/>
    <property type="match status" value="1"/>
</dbReference>
<gene>
    <name evidence="6" type="ORF">Tbon_08930</name>
</gene>
<proteinExistence type="predicted"/>
<dbReference type="InterPro" id="IPR011251">
    <property type="entry name" value="Luciferase-like_dom"/>
</dbReference>
<evidence type="ECO:0000259" key="5">
    <source>
        <dbReference type="Pfam" id="PF00296"/>
    </source>
</evidence>
<keyword evidence="7" id="KW-1185">Reference proteome</keyword>
<dbReference type="InterPro" id="IPR050172">
    <property type="entry name" value="SsuD_RutA_monooxygenase"/>
</dbReference>
<dbReference type="RefSeq" id="WP_158067379.1">
    <property type="nucleotide sequence ID" value="NZ_CP042829.1"/>
</dbReference>
<keyword evidence="3" id="KW-0560">Oxidoreductase</keyword>
<accession>A0ABX6C2Q7</accession>
<dbReference type="InterPro" id="IPR036661">
    <property type="entry name" value="Luciferase-like_sf"/>
</dbReference>
<sequence>MKFAVWPSMNDPWAETLAIARHAEATGWDGVYYADHFMPNDADVSAPVGECWTTLAALAAAVPRIRIGPLVTGNTYRHPAVLAKMAATVDIISGGRLVLGLGAGWQENEHRAYGIEFSTVGGRLSRLEEACHVITSLFANRRTTFAGRYYQLTDAPLEPKPVQSPVPLLIGGGGEQRTLRIAARYANEWNAWGTPEVLARKGQILDRYCEELGRDPRTIRRSAQALLVMTDDRSLIERVRASGRPVLGGTGPELRALVEQYAEAGVNELIIPGFTIGRTLDEKLATLDRFNEEVITRVSRE</sequence>
<dbReference type="PANTHER" id="PTHR42847">
    <property type="entry name" value="ALKANESULFONATE MONOOXYGENASE"/>
    <property type="match status" value="1"/>
</dbReference>
<keyword evidence="4" id="KW-0503">Monooxygenase</keyword>
<reference evidence="6 7" key="1">
    <citation type="submission" date="2019-10" db="EMBL/GenBank/DDBJ databases">
        <title>Thermopilla bonchosmolovskayae gen. nov., sp. nov., a moderately thermophilic Chloroflexi bacterium from a Chukotka hot spring (Arctic, Russia), representing a novel classis Thermopillaia, which include previously uncultivated lineage OLB14.</title>
        <authorList>
            <person name="Kochetkova T.V."/>
            <person name="Zayulina K.S."/>
            <person name="Zhigarkov V.S."/>
            <person name="Minaev N.V."/>
            <person name="Novikov A."/>
            <person name="Toshchakov S.V."/>
            <person name="Elcheninov A.G."/>
            <person name="Kublanov I.V."/>
        </authorList>
    </citation>
    <scope>NUCLEOTIDE SEQUENCE [LARGE SCALE GENOMIC DNA]</scope>
    <source>
        <strain evidence="6 7">3753O</strain>
    </source>
</reference>
<dbReference type="SUPFAM" id="SSF51679">
    <property type="entry name" value="Bacterial luciferase-like"/>
    <property type="match status" value="1"/>
</dbReference>
<evidence type="ECO:0000256" key="2">
    <source>
        <dbReference type="ARBA" id="ARBA00022643"/>
    </source>
</evidence>
<keyword evidence="1" id="KW-0285">Flavoprotein</keyword>
<keyword evidence="2" id="KW-0288">FMN</keyword>
<evidence type="ECO:0000313" key="6">
    <source>
        <dbReference type="EMBL" id="QFG03416.1"/>
    </source>
</evidence>